<sequence>MARVGSYEHVPPCIGMAHAGSARAAKAQYVDCLLSRIDLPVRHRANRVLPGAAVDIKNARRRAKRPGRRPLKRRPSFRARAHFSAHGGSWVVRGPSGRSRGNTAYCGHTSLHRRANRERYLQGLVCERSCSAAATSGSNLSRALQSLALRAETWSGGEEAKRRTCHG</sequence>
<gene>
    <name evidence="1" type="ORF">M441DRAFT_49283</name>
</gene>
<dbReference type="AlphaFoldDB" id="A0A2T3Z280"/>
<keyword evidence="2" id="KW-1185">Reference proteome</keyword>
<dbReference type="EMBL" id="KZ679265">
    <property type="protein sequence ID" value="PTB38918.1"/>
    <property type="molecule type" value="Genomic_DNA"/>
</dbReference>
<reference evidence="1 2" key="1">
    <citation type="submission" date="2016-07" db="EMBL/GenBank/DDBJ databases">
        <title>Multiple horizontal gene transfer events from other fungi enriched the ability of initially mycotrophic Trichoderma (Ascomycota) to feed on dead plant biomass.</title>
        <authorList>
            <consortium name="DOE Joint Genome Institute"/>
            <person name="Aerts A."/>
            <person name="Atanasova L."/>
            <person name="Chenthamara K."/>
            <person name="Zhang J."/>
            <person name="Grujic M."/>
            <person name="Henrissat B."/>
            <person name="Kuo A."/>
            <person name="Salamov A."/>
            <person name="Lipzen A."/>
            <person name="Labutti K."/>
            <person name="Barry K."/>
            <person name="Miao Y."/>
            <person name="Rahimi M.J."/>
            <person name="Shen Q."/>
            <person name="Grigoriev I.V."/>
            <person name="Kubicek C.P."/>
            <person name="Druzhinina I.S."/>
        </authorList>
    </citation>
    <scope>NUCLEOTIDE SEQUENCE [LARGE SCALE GENOMIC DNA]</scope>
    <source>
        <strain evidence="1 2">CBS 433.97</strain>
    </source>
</reference>
<dbReference type="Proteomes" id="UP000240493">
    <property type="component" value="Unassembled WGS sequence"/>
</dbReference>
<organism evidence="1 2">
    <name type="scientific">Trichoderma asperellum (strain ATCC 204424 / CBS 433.97 / NBRC 101777)</name>
    <dbReference type="NCBI Taxonomy" id="1042311"/>
    <lineage>
        <taxon>Eukaryota</taxon>
        <taxon>Fungi</taxon>
        <taxon>Dikarya</taxon>
        <taxon>Ascomycota</taxon>
        <taxon>Pezizomycotina</taxon>
        <taxon>Sordariomycetes</taxon>
        <taxon>Hypocreomycetidae</taxon>
        <taxon>Hypocreales</taxon>
        <taxon>Hypocreaceae</taxon>
        <taxon>Trichoderma</taxon>
    </lineage>
</organism>
<protein>
    <submittedName>
        <fullName evidence="1">Uncharacterized protein</fullName>
    </submittedName>
</protein>
<evidence type="ECO:0000313" key="2">
    <source>
        <dbReference type="Proteomes" id="UP000240493"/>
    </source>
</evidence>
<evidence type="ECO:0000313" key="1">
    <source>
        <dbReference type="EMBL" id="PTB38918.1"/>
    </source>
</evidence>
<name>A0A2T3Z280_TRIA4</name>
<accession>A0A2T3Z280</accession>
<proteinExistence type="predicted"/>